<feature type="domain" description="Exonuclease" evidence="2">
    <location>
        <begin position="198"/>
        <end position="382"/>
    </location>
</feature>
<dbReference type="InterPro" id="IPR012337">
    <property type="entry name" value="RNaseH-like_sf"/>
</dbReference>
<gene>
    <name evidence="3" type="ORF">G7K_2561-t1</name>
</gene>
<dbReference type="Proteomes" id="UP000033140">
    <property type="component" value="Unassembled WGS sequence"/>
</dbReference>
<dbReference type="SUPFAM" id="SSF53098">
    <property type="entry name" value="Ribonuclease H-like"/>
    <property type="match status" value="1"/>
</dbReference>
<dbReference type="GO" id="GO:0005634">
    <property type="term" value="C:nucleus"/>
    <property type="evidence" value="ECO:0007669"/>
    <property type="project" value="TreeGrafter"/>
</dbReference>
<dbReference type="STRING" id="698492.A0A0E9NF06"/>
<evidence type="ECO:0000313" key="4">
    <source>
        <dbReference type="Proteomes" id="UP000033140"/>
    </source>
</evidence>
<sequence length="648" mass="72587">MFRRLLEAMTKAINVTSSSSRQPYPTHPPNRLTAARPPVTEQLQVVTDANSKLIDFWAIQDDWLNPRDPYHDRIISKYLKGTGFWRPEQGGWQVFLDVTDLDETKKAAYLLSYDDVNAYKSAIEHETNLILPPLPASFSFPPNTEFPLPTRRITSRSALKRFWSSTLNPPSARTVDETTYANTDLAKAMELLQTPGATFVAIDVESFEHNHDKLLEFGISTARVPPAQTPITHSTEHYRVQETLSLRNGRYVPDNSHKFNFGRTEVLPLREIIRRIDHLFQDPNVVFVAHDARGDIKYLRDAGSRLDAQKVLVLDTQRVWTALARVREVASDGGAGGNSGQRSLKALCAEIGVENVRDLHNAGNDAEYTMQVFLRMAQAGIEATSKPAMLCDWIREDGLRYNALNARAVVASTSQTSQGGSGRRGGEKVNEEIPARETTRPFSSIPGIPSQPMDRNVYGSYQHSQMGGSRGIHTRPMRGRGDRIVAKGKDPESNGMVDIPSTTLPLPQLENTKWERRPPLSNTVSNYPLSDRLTSCRGDLLDVLDRELPRQPTPPRTDDTFVIAPDIVSVMDSMPVPQSAAAGADRLTSFEGKLSELLEMELPKSPRRARKFWKTRQEKQEEMSAPGADRLTRVQGELPEFLKRELGK</sequence>
<dbReference type="InterPro" id="IPR048519">
    <property type="entry name" value="Gfd2/YDR514C-like_C"/>
</dbReference>
<dbReference type="InterPro" id="IPR040151">
    <property type="entry name" value="Gfd2/YDR514C-like"/>
</dbReference>
<keyword evidence="4" id="KW-1185">Reference proteome</keyword>
<comment type="caution">
    <text evidence="3">The sequence shown here is derived from an EMBL/GenBank/DDBJ whole genome shotgun (WGS) entry which is preliminary data.</text>
</comment>
<dbReference type="InterPro" id="IPR013520">
    <property type="entry name" value="Ribonucl_H"/>
</dbReference>
<feature type="region of interest" description="Disordered" evidence="1">
    <location>
        <begin position="615"/>
        <end position="648"/>
    </location>
</feature>
<dbReference type="AlphaFoldDB" id="A0A0E9NF06"/>
<feature type="compositionally biased region" description="Basic and acidic residues" evidence="1">
    <location>
        <begin position="424"/>
        <end position="439"/>
    </location>
</feature>
<dbReference type="InterPro" id="IPR036397">
    <property type="entry name" value="RNaseH_sf"/>
</dbReference>
<protein>
    <recommendedName>
        <fullName evidence="2">Exonuclease domain-containing protein</fullName>
    </recommendedName>
</protein>
<reference evidence="3 4" key="3">
    <citation type="journal article" date="2015" name="Genome Announc.">
        <title>Draft Genome Sequence of the Archiascomycetous Yeast Saitoella complicata.</title>
        <authorList>
            <person name="Yamauchi K."/>
            <person name="Kondo S."/>
            <person name="Hamamoto M."/>
            <person name="Takahashi Y."/>
            <person name="Ogura Y."/>
            <person name="Hayashi T."/>
            <person name="Nishida H."/>
        </authorList>
    </citation>
    <scope>NUCLEOTIDE SEQUENCE [LARGE SCALE GENOMIC DNA]</scope>
    <source>
        <strain evidence="3 4">NRRL Y-17804</strain>
    </source>
</reference>
<dbReference type="EMBL" id="BACD03000014">
    <property type="protein sequence ID" value="GAO48388.1"/>
    <property type="molecule type" value="Genomic_DNA"/>
</dbReference>
<accession>A0A0E9NF06</accession>
<dbReference type="Gene3D" id="3.30.420.10">
    <property type="entry name" value="Ribonuclease H-like superfamily/Ribonuclease H"/>
    <property type="match status" value="1"/>
</dbReference>
<dbReference type="SMART" id="SM00479">
    <property type="entry name" value="EXOIII"/>
    <property type="match status" value="1"/>
</dbReference>
<reference evidence="3 4" key="2">
    <citation type="journal article" date="2014" name="J. Gen. Appl. Microbiol.">
        <title>The early diverging ascomycetous budding yeast Saitoella complicata has three histone deacetylases belonging to the Clr6, Hos2, and Rpd3 lineages.</title>
        <authorList>
            <person name="Nishida H."/>
            <person name="Matsumoto T."/>
            <person name="Kondo S."/>
            <person name="Hamamoto M."/>
            <person name="Yoshikawa H."/>
        </authorList>
    </citation>
    <scope>NUCLEOTIDE SEQUENCE [LARGE SCALE GENOMIC DNA]</scope>
    <source>
        <strain evidence="3 4">NRRL Y-17804</strain>
    </source>
</reference>
<evidence type="ECO:0000259" key="2">
    <source>
        <dbReference type="SMART" id="SM00479"/>
    </source>
</evidence>
<dbReference type="PANTHER" id="PTHR28083">
    <property type="entry name" value="GOOD FOR FULL DBP5 ACTIVITY PROTEIN 2"/>
    <property type="match status" value="1"/>
</dbReference>
<reference evidence="3 4" key="1">
    <citation type="journal article" date="2011" name="J. Gen. Appl. Microbiol.">
        <title>Draft genome sequencing of the enigmatic yeast Saitoella complicata.</title>
        <authorList>
            <person name="Nishida H."/>
            <person name="Hamamoto M."/>
            <person name="Sugiyama J."/>
        </authorList>
    </citation>
    <scope>NUCLEOTIDE SEQUENCE [LARGE SCALE GENOMIC DNA]</scope>
    <source>
        <strain evidence="3 4">NRRL Y-17804</strain>
    </source>
</reference>
<dbReference type="GO" id="GO:0003676">
    <property type="term" value="F:nucleic acid binding"/>
    <property type="evidence" value="ECO:0007669"/>
    <property type="project" value="InterPro"/>
</dbReference>
<proteinExistence type="predicted"/>
<dbReference type="PANTHER" id="PTHR28083:SF1">
    <property type="entry name" value="GOOD FOR FULL DBP5 ACTIVITY PROTEIN 2"/>
    <property type="match status" value="1"/>
</dbReference>
<name>A0A0E9NF06_SAICN</name>
<evidence type="ECO:0000256" key="1">
    <source>
        <dbReference type="SAM" id="MobiDB-lite"/>
    </source>
</evidence>
<organism evidence="3 4">
    <name type="scientific">Saitoella complicata (strain BCRC 22490 / CBS 7301 / JCM 7358 / NBRC 10748 / NRRL Y-17804)</name>
    <dbReference type="NCBI Taxonomy" id="698492"/>
    <lineage>
        <taxon>Eukaryota</taxon>
        <taxon>Fungi</taxon>
        <taxon>Dikarya</taxon>
        <taxon>Ascomycota</taxon>
        <taxon>Taphrinomycotina</taxon>
        <taxon>Taphrinomycotina incertae sedis</taxon>
        <taxon>Saitoella</taxon>
    </lineage>
</organism>
<dbReference type="Pfam" id="PF21762">
    <property type="entry name" value="DEDDh_C"/>
    <property type="match status" value="1"/>
</dbReference>
<feature type="region of interest" description="Disordered" evidence="1">
    <location>
        <begin position="412"/>
        <end position="451"/>
    </location>
</feature>
<evidence type="ECO:0000313" key="3">
    <source>
        <dbReference type="EMBL" id="GAO48388.1"/>
    </source>
</evidence>